<evidence type="ECO:0000256" key="5">
    <source>
        <dbReference type="ARBA" id="ARBA00023163"/>
    </source>
</evidence>
<dbReference type="Proteomes" id="UP000191024">
    <property type="component" value="Chromosome E"/>
</dbReference>
<evidence type="ECO:0000256" key="1">
    <source>
        <dbReference type="ARBA" id="ARBA00022723"/>
    </source>
</evidence>
<evidence type="ECO:0000313" key="9">
    <source>
        <dbReference type="EMBL" id="SCU93963.1"/>
    </source>
</evidence>
<protein>
    <submittedName>
        <fullName evidence="9">LAMI_0E16204g1_1</fullName>
    </submittedName>
</protein>
<organism evidence="9 10">
    <name type="scientific">Lachancea mirantina</name>
    <dbReference type="NCBI Taxonomy" id="1230905"/>
    <lineage>
        <taxon>Eukaryota</taxon>
        <taxon>Fungi</taxon>
        <taxon>Dikarya</taxon>
        <taxon>Ascomycota</taxon>
        <taxon>Saccharomycotina</taxon>
        <taxon>Saccharomycetes</taxon>
        <taxon>Saccharomycetales</taxon>
        <taxon>Saccharomycetaceae</taxon>
        <taxon>Lachancea</taxon>
    </lineage>
</organism>
<dbReference type="CDD" id="cd00067">
    <property type="entry name" value="GAL4"/>
    <property type="match status" value="1"/>
</dbReference>
<dbReference type="GO" id="GO:0008270">
    <property type="term" value="F:zinc ion binding"/>
    <property type="evidence" value="ECO:0007669"/>
    <property type="project" value="InterPro"/>
</dbReference>
<evidence type="ECO:0000256" key="6">
    <source>
        <dbReference type="ARBA" id="ARBA00023242"/>
    </source>
</evidence>
<keyword evidence="1" id="KW-0479">Metal-binding</keyword>
<evidence type="ECO:0000256" key="3">
    <source>
        <dbReference type="ARBA" id="ARBA00023015"/>
    </source>
</evidence>
<dbReference type="PANTHER" id="PTHR31069:SF32">
    <property type="entry name" value="ARGININE METABOLISM REGULATION PROTEIN II"/>
    <property type="match status" value="1"/>
</dbReference>
<dbReference type="SMART" id="SM00066">
    <property type="entry name" value="GAL4"/>
    <property type="match status" value="1"/>
</dbReference>
<feature type="region of interest" description="Disordered" evidence="7">
    <location>
        <begin position="172"/>
        <end position="198"/>
    </location>
</feature>
<keyword evidence="3" id="KW-0805">Transcription regulation</keyword>
<dbReference type="STRING" id="1230905.A0A1G4JSW3"/>
<dbReference type="EMBL" id="LT598465">
    <property type="protein sequence ID" value="SCU93963.1"/>
    <property type="molecule type" value="Genomic_DNA"/>
</dbReference>
<dbReference type="PROSITE" id="PS00463">
    <property type="entry name" value="ZN2_CY6_FUNGAL_1"/>
    <property type="match status" value="1"/>
</dbReference>
<dbReference type="GO" id="GO:0000981">
    <property type="term" value="F:DNA-binding transcription factor activity, RNA polymerase II-specific"/>
    <property type="evidence" value="ECO:0007669"/>
    <property type="project" value="InterPro"/>
</dbReference>
<proteinExistence type="predicted"/>
<sequence>MYGKICNFNLKELAKTSNLSRVADAMREKGKNPAKRAKTFTGCWTCRTRKVKCDLGRPSCQRCEKSGFECGGYDIKLRWSQPISFDSFGHQTRNEGANVGGGGGGSSAEEPQFQRRNVAFVRYQEEYEFYEEMDDELSALHSPGLDKIAEGRTWIIKKFGVFRGTDRVKKKYAPRKRRRQNLSGLVGKNGSGLKRGSPPVIVKEADPSIYGFQTAEEPKISDDSGSKISNLFDFDFSSIKLRGNEWISNELKEDALVSASAMRGASTDGLMMQLGLAPRVSGGGGGATSPPIANDLRLDSRNSTGRDPSLVDDCSHIYKLLNHKDVARNNATKSPFPDLNSSKSLKPSIVPLDNEILIDAPGGETTMPRDVLEVVPSEVPDITVFNRVDNDNLLLRIPTTGLHVHGMTRFLLNYYLQNVVDLMTVVALPTNPWRTIYFPRALQALGDLAGIGYTSNSRNSLLNALLAVSCFNLLSKFPRNSPEMKFYLQMGINFRGQASRFLKLCLEATIKQERYKDILTSILSMNSIDVVWGTMADCQYHLSLCENIVEDRMKVRPQISSKAKSLHRIFSFLKLIQDSTALDTVTAKEIVISDEEIDKDGATPCEGEDGEFKEAIDQVDGKIKIQFVKQSISAGSTPIFSDIASQTYYYPRKKLNSNDILSTDALYGLPNSIILLLSDCVRLARHREYFRSRSMPLPRTYNDICSRLDSRLMSWSSEWDFRRPNSDEFISDTLEGVYHHTMSFYYSLIIYHRTMAAEGGLSTLQGYVRKVLTHLNKLTTLIDEKNVKIVPLIWQGFIAGCASVDSDLQIQFKNWAAKLANSGMGSYWGARQVMFEVWRRRMNGETSDSWYAVYRSWEMNLMLT</sequence>
<keyword evidence="2" id="KW-0862">Zinc</keyword>
<evidence type="ECO:0000256" key="7">
    <source>
        <dbReference type="SAM" id="MobiDB-lite"/>
    </source>
</evidence>
<dbReference type="InterPro" id="IPR050675">
    <property type="entry name" value="OAF3"/>
</dbReference>
<dbReference type="AlphaFoldDB" id="A0A1G4JSW3"/>
<gene>
    <name evidence="9" type="ORF">LAMI_0E16204G</name>
</gene>
<evidence type="ECO:0000256" key="2">
    <source>
        <dbReference type="ARBA" id="ARBA00022833"/>
    </source>
</evidence>
<dbReference type="OrthoDB" id="3477330at2759"/>
<keyword evidence="10" id="KW-1185">Reference proteome</keyword>
<keyword evidence="6" id="KW-0539">Nucleus</keyword>
<dbReference type="SUPFAM" id="SSF57701">
    <property type="entry name" value="Zn2/Cys6 DNA-binding domain"/>
    <property type="match status" value="1"/>
</dbReference>
<reference evidence="9 10" key="1">
    <citation type="submission" date="2016-03" db="EMBL/GenBank/DDBJ databases">
        <authorList>
            <person name="Devillers H."/>
        </authorList>
    </citation>
    <scope>NUCLEOTIDE SEQUENCE [LARGE SCALE GENOMIC DNA]</scope>
    <source>
        <strain evidence="9">CBS 11717</strain>
    </source>
</reference>
<dbReference type="InterPro" id="IPR036864">
    <property type="entry name" value="Zn2-C6_fun-type_DNA-bd_sf"/>
</dbReference>
<dbReference type="GO" id="GO:0003677">
    <property type="term" value="F:DNA binding"/>
    <property type="evidence" value="ECO:0007669"/>
    <property type="project" value="UniProtKB-KW"/>
</dbReference>
<dbReference type="Pfam" id="PF00172">
    <property type="entry name" value="Zn_clus"/>
    <property type="match status" value="1"/>
</dbReference>
<keyword evidence="4" id="KW-0238">DNA-binding</keyword>
<accession>A0A1G4JSW3</accession>
<evidence type="ECO:0000259" key="8">
    <source>
        <dbReference type="PROSITE" id="PS50048"/>
    </source>
</evidence>
<keyword evidence="5" id="KW-0804">Transcription</keyword>
<dbReference type="InterPro" id="IPR001138">
    <property type="entry name" value="Zn2Cys6_DnaBD"/>
</dbReference>
<feature type="region of interest" description="Disordered" evidence="7">
    <location>
        <begin position="280"/>
        <end position="307"/>
    </location>
</feature>
<evidence type="ECO:0000256" key="4">
    <source>
        <dbReference type="ARBA" id="ARBA00023125"/>
    </source>
</evidence>
<feature type="domain" description="Zn(2)-C6 fungal-type" evidence="8">
    <location>
        <begin position="42"/>
        <end position="70"/>
    </location>
</feature>
<name>A0A1G4JSW3_9SACH</name>
<dbReference type="Pfam" id="PF11951">
    <property type="entry name" value="Fungal_trans_2"/>
    <property type="match status" value="1"/>
</dbReference>
<evidence type="ECO:0000313" key="10">
    <source>
        <dbReference type="Proteomes" id="UP000191024"/>
    </source>
</evidence>
<dbReference type="Gene3D" id="4.10.240.10">
    <property type="entry name" value="Zn(2)-C6 fungal-type DNA-binding domain"/>
    <property type="match status" value="1"/>
</dbReference>
<dbReference type="InterPro" id="IPR021858">
    <property type="entry name" value="Fun_TF"/>
</dbReference>
<dbReference type="PROSITE" id="PS50048">
    <property type="entry name" value="ZN2_CY6_FUNGAL_2"/>
    <property type="match status" value="1"/>
</dbReference>
<dbReference type="PANTHER" id="PTHR31069">
    <property type="entry name" value="OLEATE-ACTIVATED TRANSCRIPTION FACTOR 1-RELATED"/>
    <property type="match status" value="1"/>
</dbReference>